<accession>A0A8S0VPL4</accession>
<dbReference type="Pfam" id="PF00443">
    <property type="entry name" value="UCH"/>
    <property type="match status" value="1"/>
</dbReference>
<evidence type="ECO:0000256" key="4">
    <source>
        <dbReference type="ARBA" id="ARBA00022786"/>
    </source>
</evidence>
<evidence type="ECO:0000256" key="1">
    <source>
        <dbReference type="ARBA" id="ARBA00000707"/>
    </source>
</evidence>
<evidence type="ECO:0000313" key="10">
    <source>
        <dbReference type="EMBL" id="CAA3033551.1"/>
    </source>
</evidence>
<keyword evidence="3 8" id="KW-0645">Protease</keyword>
<keyword evidence="11" id="KW-1185">Reference proteome</keyword>
<dbReference type="PROSITE" id="PS00973">
    <property type="entry name" value="USP_2"/>
    <property type="match status" value="1"/>
</dbReference>
<comment type="catalytic activity">
    <reaction evidence="1 8">
        <text>Thiol-dependent hydrolysis of ester, thioester, amide, peptide and isopeptide bonds formed by the C-terminal Gly of ubiquitin (a 76-residue protein attached to proteins as an intracellular targeting signal).</text>
        <dbReference type="EC" id="3.4.19.12"/>
    </reaction>
</comment>
<dbReference type="GO" id="GO:0005829">
    <property type="term" value="C:cytosol"/>
    <property type="evidence" value="ECO:0007669"/>
    <property type="project" value="TreeGrafter"/>
</dbReference>
<dbReference type="PANTHER" id="PTHR24006">
    <property type="entry name" value="UBIQUITIN CARBOXYL-TERMINAL HYDROLASE"/>
    <property type="match status" value="1"/>
</dbReference>
<comment type="function">
    <text evidence="7 8">Recognizes and hydrolyzes the peptide bond at the C-terminal Gly of ubiquitin. Involved in the processing of poly-ubiquitin precursors as well as that of ubiquitinated proteins.</text>
</comment>
<comment type="caution">
    <text evidence="10">The sequence shown here is derived from an EMBL/GenBank/DDBJ whole genome shotgun (WGS) entry which is preliminary data.</text>
</comment>
<dbReference type="Gramene" id="OE9A028308T1">
    <property type="protein sequence ID" value="OE9A028308C1"/>
    <property type="gene ID" value="OE9A028308"/>
</dbReference>
<dbReference type="OrthoDB" id="420187at2759"/>
<keyword evidence="5 8" id="KW-0378">Hydrolase</keyword>
<evidence type="ECO:0000259" key="9">
    <source>
        <dbReference type="PROSITE" id="PS50235"/>
    </source>
</evidence>
<proteinExistence type="inferred from homology"/>
<dbReference type="SUPFAM" id="SSF54001">
    <property type="entry name" value="Cysteine proteinases"/>
    <property type="match status" value="1"/>
</dbReference>
<dbReference type="FunFam" id="3.90.70.10:FF:000116">
    <property type="entry name" value="Ubiquitin carboxyl-terminal hydrolase 20"/>
    <property type="match status" value="1"/>
</dbReference>
<evidence type="ECO:0000256" key="5">
    <source>
        <dbReference type="ARBA" id="ARBA00022801"/>
    </source>
</evidence>
<evidence type="ECO:0000256" key="2">
    <source>
        <dbReference type="ARBA" id="ARBA00009085"/>
    </source>
</evidence>
<dbReference type="InterPro" id="IPR028889">
    <property type="entry name" value="USP"/>
</dbReference>
<keyword evidence="6 8" id="KW-0788">Thiol protease</keyword>
<dbReference type="Proteomes" id="UP000594638">
    <property type="component" value="Unassembled WGS sequence"/>
</dbReference>
<sequence>MLFKLSLPLSKNLPKTHFPLFKTDFPSTLKLTFPFTCLPNPNFVIQIAMENNSPEIAPPNSLGSSKTLDGQTLASCSKLENSSTWGTEALMDNSEVRDAVFYTDEENEEKGSEIRDDGPSNLSPIAGSCSKNFDFDGEPLALNIKPSASDCGEGPPQRTPVDIESDAPVLTMLLEDVKPVVVGVGFENLGNTCFMNAVLQCFIHTVPLLQGLFNSSHSTASHFNSEGFCVLCDLRELVGLSLNYAGRVVTPWKLVNNLSYFSSSFRRFQQEDAHEFLQCFLDKLESSENLKPKEAVSSQNENFVKQVFGGRLVSKLKCCNCGHCSDTYEPSIDLSLEIGDADTLLVALQSFTKVEKIEDPETKFTCEECKEQVSVEKQLVLDHAPTIAAFHLKRFKSDGRYVEKIDKHVAFPLELDLLPYTCGDKTNDAELKYELYAVVVHVGFTSTSGHYYCFIRVSPDMWCKFDDSKVTRVHEQFVLSQEAYILFYAKQGTACISNLIKSQKRSRDSTMLNTSPKSVLDNADIRASPLVQNNHGSVFHGSNDIADESLTEDCSEQKHSGVENIKNEDNRSRTICDLPKESISLPTVANNSSDVLSHEAHKVISSSSLQKVNIDVEVGAVGNYPNTTFLTPQRCSSPVIHGEDQPDASFSILRDHLRLLDGISCKRKLEKDLDDMQTKQASLFIKKNIPGARGQQLMAALNLRGSSSEDAVNKKRKRMSSSPKRGKIATITRHRLSIGTKMHRLIGGVFRLK</sequence>
<protein>
    <recommendedName>
        <fullName evidence="8">Ubiquitin carboxyl-terminal hydrolase</fullName>
        <ecNumber evidence="8">3.4.19.12</ecNumber>
    </recommendedName>
</protein>
<dbReference type="GO" id="GO:0006508">
    <property type="term" value="P:proteolysis"/>
    <property type="evidence" value="ECO:0007669"/>
    <property type="project" value="UniProtKB-KW"/>
</dbReference>
<evidence type="ECO:0000313" key="11">
    <source>
        <dbReference type="Proteomes" id="UP000594638"/>
    </source>
</evidence>
<reference evidence="10 11" key="1">
    <citation type="submission" date="2019-12" db="EMBL/GenBank/DDBJ databases">
        <authorList>
            <person name="Alioto T."/>
            <person name="Alioto T."/>
            <person name="Gomez Garrido J."/>
        </authorList>
    </citation>
    <scope>NUCLEOTIDE SEQUENCE [LARGE SCALE GENOMIC DNA]</scope>
</reference>
<dbReference type="GO" id="GO:0016579">
    <property type="term" value="P:protein deubiquitination"/>
    <property type="evidence" value="ECO:0007669"/>
    <property type="project" value="InterPro"/>
</dbReference>
<dbReference type="PANTHER" id="PTHR24006:SF747">
    <property type="entry name" value="UBIQUITIN CARBOXYL-TERMINAL HYDROLASE 20"/>
    <property type="match status" value="1"/>
</dbReference>
<dbReference type="GO" id="GO:0004843">
    <property type="term" value="F:cysteine-type deubiquitinase activity"/>
    <property type="evidence" value="ECO:0007669"/>
    <property type="project" value="UniProtKB-UniRule"/>
</dbReference>
<name>A0A8S0VPL4_OLEEU</name>
<dbReference type="PROSITE" id="PS00972">
    <property type="entry name" value="USP_1"/>
    <property type="match status" value="1"/>
</dbReference>
<dbReference type="EC" id="3.4.19.12" evidence="8"/>
<dbReference type="InterPro" id="IPR001394">
    <property type="entry name" value="Peptidase_C19_UCH"/>
</dbReference>
<evidence type="ECO:0000256" key="3">
    <source>
        <dbReference type="ARBA" id="ARBA00022670"/>
    </source>
</evidence>
<organism evidence="10 11">
    <name type="scientific">Olea europaea subsp. europaea</name>
    <dbReference type="NCBI Taxonomy" id="158383"/>
    <lineage>
        <taxon>Eukaryota</taxon>
        <taxon>Viridiplantae</taxon>
        <taxon>Streptophyta</taxon>
        <taxon>Embryophyta</taxon>
        <taxon>Tracheophyta</taxon>
        <taxon>Spermatophyta</taxon>
        <taxon>Magnoliopsida</taxon>
        <taxon>eudicotyledons</taxon>
        <taxon>Gunneridae</taxon>
        <taxon>Pentapetalae</taxon>
        <taxon>asterids</taxon>
        <taxon>lamiids</taxon>
        <taxon>Lamiales</taxon>
        <taxon>Oleaceae</taxon>
        <taxon>Oleeae</taxon>
        <taxon>Olea</taxon>
    </lineage>
</organism>
<dbReference type="GO" id="GO:0005634">
    <property type="term" value="C:nucleus"/>
    <property type="evidence" value="ECO:0007669"/>
    <property type="project" value="TreeGrafter"/>
</dbReference>
<evidence type="ECO:0000256" key="6">
    <source>
        <dbReference type="ARBA" id="ARBA00022807"/>
    </source>
</evidence>
<keyword evidence="4 8" id="KW-0833">Ubl conjugation pathway</keyword>
<evidence type="ECO:0000256" key="8">
    <source>
        <dbReference type="RuleBase" id="RU366025"/>
    </source>
</evidence>
<dbReference type="PROSITE" id="PS50235">
    <property type="entry name" value="USP_3"/>
    <property type="match status" value="1"/>
</dbReference>
<dbReference type="Gene3D" id="3.90.70.10">
    <property type="entry name" value="Cysteine proteinases"/>
    <property type="match status" value="1"/>
</dbReference>
<dbReference type="InterPro" id="IPR018200">
    <property type="entry name" value="USP_CS"/>
</dbReference>
<dbReference type="EMBL" id="CACTIH010010811">
    <property type="protein sequence ID" value="CAA3033551.1"/>
    <property type="molecule type" value="Genomic_DNA"/>
</dbReference>
<evidence type="ECO:0000256" key="7">
    <source>
        <dbReference type="ARBA" id="ARBA00037450"/>
    </source>
</evidence>
<comment type="similarity">
    <text evidence="2 8">Belongs to the peptidase C19 family.</text>
</comment>
<dbReference type="AlphaFoldDB" id="A0A8S0VPL4"/>
<gene>
    <name evidence="10" type="ORF">OLEA9_A028308</name>
</gene>
<dbReference type="InterPro" id="IPR038765">
    <property type="entry name" value="Papain-like_cys_pep_sf"/>
</dbReference>
<feature type="domain" description="USP" evidence="9">
    <location>
        <begin position="184"/>
        <end position="491"/>
    </location>
</feature>
<dbReference type="InterPro" id="IPR050164">
    <property type="entry name" value="Peptidase_C19"/>
</dbReference>